<dbReference type="OrthoDB" id="1410164at2"/>
<dbReference type="EMBL" id="BBNU01000031">
    <property type="protein sequence ID" value="GAL82499.1"/>
    <property type="molecule type" value="Genomic_DNA"/>
</dbReference>
<comment type="caution">
    <text evidence="3">The sequence shown here is derived from an EMBL/GenBank/DDBJ whole genome shotgun (WGS) entry which is preliminary data.</text>
</comment>
<keyword evidence="1" id="KW-1133">Transmembrane helix</keyword>
<evidence type="ECO:0000313" key="5">
    <source>
        <dbReference type="Proteomes" id="UP000029644"/>
    </source>
</evidence>
<proteinExistence type="predicted"/>
<keyword evidence="1" id="KW-0812">Transmembrane</keyword>
<gene>
    <name evidence="3" type="ORF">JCM19274_1788</name>
    <name evidence="2" type="ORF">JCM19300_581</name>
</gene>
<sequence length="323" mass="37531">MKADKIGFLILKYGIYSILVGLILIKLFGYSFEEMIHNYKAKREMEMIHYGGPVSEVNKHIAARNNKVEELNNLTSNLANKINTILYYTNDTTTIHSALIQANRKYSSNYTNPYQIGRNHIAESNKIIKYINEFEEKIDSLGFNIFINRGKGNEFLTNVFQNKLGSEIRIKNVNEQDSVNKYKVIELHYYPDRTKQRLIERIKEREVSWFAAVGSTPEKEIALLDEIQYSIAIFTEKELQEQKLEFHGIKSLLAPRLNLPKNSTFYFSCYNKKLDSLTFVKKTELFETMFLKKQPNIKGEIRSVKVILNQNKDSISTINNDGL</sequence>
<dbReference type="Proteomes" id="UP000029644">
    <property type="component" value="Unassembled WGS sequence"/>
</dbReference>
<keyword evidence="1" id="KW-0472">Membrane</keyword>
<evidence type="ECO:0000313" key="3">
    <source>
        <dbReference type="EMBL" id="GAL82499.1"/>
    </source>
</evidence>
<accession>A0A090X2D7</accession>
<dbReference type="EMBL" id="BBNQ01000004">
    <property type="protein sequence ID" value="GAL61835.1"/>
    <property type="molecule type" value="Genomic_DNA"/>
</dbReference>
<dbReference type="Proteomes" id="UP000029643">
    <property type="component" value="Unassembled WGS sequence"/>
</dbReference>
<evidence type="ECO:0000256" key="1">
    <source>
        <dbReference type="SAM" id="Phobius"/>
    </source>
</evidence>
<reference evidence="4 5" key="1">
    <citation type="journal article" date="2014" name="Genome Announc.">
        <title>Draft Genome Sequences of Marine Flavobacterium Algibacter lectus Strains SS8 and NR4.</title>
        <authorList>
            <person name="Takatani N."/>
            <person name="Nakanishi M."/>
            <person name="Meirelles P."/>
            <person name="Mino S."/>
            <person name="Suda W."/>
            <person name="Oshima K."/>
            <person name="Hattori M."/>
            <person name="Ohkuma M."/>
            <person name="Hosokawa M."/>
            <person name="Miyashita K."/>
            <person name="Thompson F.L."/>
            <person name="Niwa A."/>
            <person name="Sawabe T."/>
            <person name="Sawabe T."/>
        </authorList>
    </citation>
    <scope>NUCLEOTIDE SEQUENCE [LARGE SCALE GENOMIC DNA]</scope>
    <source>
        <strain evidence="3">JCM 19274</strain>
        <strain evidence="2 5">JCM 19300</strain>
        <strain evidence="4">JCM19274</strain>
    </source>
</reference>
<dbReference type="STRING" id="221126.SAMN04489722_11132"/>
<dbReference type="RefSeq" id="WP_042501408.1">
    <property type="nucleotide sequence ID" value="NZ_BBNQ01000004.1"/>
</dbReference>
<evidence type="ECO:0000313" key="2">
    <source>
        <dbReference type="EMBL" id="GAL61835.1"/>
    </source>
</evidence>
<organism evidence="3 4">
    <name type="scientific">Algibacter lectus</name>
    <dbReference type="NCBI Taxonomy" id="221126"/>
    <lineage>
        <taxon>Bacteria</taxon>
        <taxon>Pseudomonadati</taxon>
        <taxon>Bacteroidota</taxon>
        <taxon>Flavobacteriia</taxon>
        <taxon>Flavobacteriales</taxon>
        <taxon>Flavobacteriaceae</taxon>
        <taxon>Algibacter</taxon>
    </lineage>
</organism>
<feature type="transmembrane region" description="Helical" evidence="1">
    <location>
        <begin position="6"/>
        <end position="28"/>
    </location>
</feature>
<protein>
    <submittedName>
        <fullName evidence="3">Uncharacterized protein</fullName>
    </submittedName>
</protein>
<evidence type="ECO:0000313" key="4">
    <source>
        <dbReference type="Proteomes" id="UP000029643"/>
    </source>
</evidence>
<name>A0A090X2D7_9FLAO</name>
<dbReference type="AlphaFoldDB" id="A0A090X2D7"/>